<feature type="region of interest" description="Disordered" evidence="1">
    <location>
        <begin position="305"/>
        <end position="345"/>
    </location>
</feature>
<feature type="region of interest" description="Disordered" evidence="1">
    <location>
        <begin position="1343"/>
        <end position="1566"/>
    </location>
</feature>
<dbReference type="PANTHER" id="PTHR28196:SF1">
    <property type="entry name" value="NUCLEOLAR PROTEIN NET1-RELATED"/>
    <property type="match status" value="1"/>
</dbReference>
<feature type="compositionally biased region" description="Basic and acidic residues" evidence="1">
    <location>
        <begin position="1495"/>
        <end position="1504"/>
    </location>
</feature>
<feature type="compositionally biased region" description="Polar residues" evidence="1">
    <location>
        <begin position="539"/>
        <end position="557"/>
    </location>
</feature>
<evidence type="ECO:0000256" key="1">
    <source>
        <dbReference type="SAM" id="MobiDB-lite"/>
    </source>
</evidence>
<protein>
    <recommendedName>
        <fullName evidence="2">Nucleolar protein Dnt1-like N-terminal domain-containing protein</fullName>
    </recommendedName>
</protein>
<dbReference type="OrthoDB" id="6365676at2759"/>
<feature type="compositionally biased region" description="Basic residues" evidence="1">
    <location>
        <begin position="425"/>
        <end position="438"/>
    </location>
</feature>
<feature type="region of interest" description="Disordered" evidence="1">
    <location>
        <begin position="955"/>
        <end position="979"/>
    </location>
</feature>
<feature type="compositionally biased region" description="Polar residues" evidence="1">
    <location>
        <begin position="1078"/>
        <end position="1096"/>
    </location>
</feature>
<feature type="compositionally biased region" description="Basic and acidic residues" evidence="1">
    <location>
        <begin position="1344"/>
        <end position="1353"/>
    </location>
</feature>
<feature type="region of interest" description="Disordered" evidence="1">
    <location>
        <begin position="197"/>
        <end position="264"/>
    </location>
</feature>
<accession>A0A0V1PVG7</accession>
<evidence type="ECO:0000259" key="2">
    <source>
        <dbReference type="Pfam" id="PF10407"/>
    </source>
</evidence>
<reference evidence="3 4" key="1">
    <citation type="submission" date="2015-11" db="EMBL/GenBank/DDBJ databases">
        <title>The genome of Debaryomyces fabryi.</title>
        <authorList>
            <person name="Tafer H."/>
            <person name="Lopandic K."/>
        </authorList>
    </citation>
    <scope>NUCLEOTIDE SEQUENCE [LARGE SCALE GENOMIC DNA]</scope>
    <source>
        <strain evidence="3 4">CBS 789</strain>
    </source>
</reference>
<feature type="region of interest" description="Disordered" evidence="1">
    <location>
        <begin position="539"/>
        <end position="565"/>
    </location>
</feature>
<feature type="compositionally biased region" description="Basic and acidic residues" evidence="1">
    <location>
        <begin position="440"/>
        <end position="450"/>
    </location>
</feature>
<feature type="compositionally biased region" description="Basic and acidic residues" evidence="1">
    <location>
        <begin position="320"/>
        <end position="333"/>
    </location>
</feature>
<evidence type="ECO:0000313" key="3">
    <source>
        <dbReference type="EMBL" id="KSA00276.1"/>
    </source>
</evidence>
<dbReference type="RefSeq" id="XP_015466378.1">
    <property type="nucleotide sequence ID" value="XM_015612811.1"/>
</dbReference>
<dbReference type="InterPro" id="IPR018844">
    <property type="entry name" value="Dnt1-like_N"/>
</dbReference>
<feature type="region of interest" description="Disordered" evidence="1">
    <location>
        <begin position="722"/>
        <end position="750"/>
    </location>
</feature>
<feature type="compositionally biased region" description="Polar residues" evidence="1">
    <location>
        <begin position="1443"/>
        <end position="1464"/>
    </location>
</feature>
<feature type="region of interest" description="Disordered" evidence="1">
    <location>
        <begin position="893"/>
        <end position="924"/>
    </location>
</feature>
<feature type="region of interest" description="Disordered" evidence="1">
    <location>
        <begin position="1189"/>
        <end position="1221"/>
    </location>
</feature>
<feature type="region of interest" description="Disordered" evidence="1">
    <location>
        <begin position="1070"/>
        <end position="1096"/>
    </location>
</feature>
<name>A0A0V1PVG7_9ASCO</name>
<dbReference type="PANTHER" id="PTHR28196">
    <property type="entry name" value="NUCLEOLAR PROTEIN NET1-RELATED"/>
    <property type="match status" value="1"/>
</dbReference>
<evidence type="ECO:0000313" key="4">
    <source>
        <dbReference type="Proteomes" id="UP000054251"/>
    </source>
</evidence>
<feature type="compositionally biased region" description="Basic and acidic residues" evidence="1">
    <location>
        <begin position="1429"/>
        <end position="1442"/>
    </location>
</feature>
<feature type="compositionally biased region" description="Polar residues" evidence="1">
    <location>
        <begin position="831"/>
        <end position="841"/>
    </location>
</feature>
<keyword evidence="4" id="KW-1185">Reference proteome</keyword>
<feature type="compositionally biased region" description="Basic and acidic residues" evidence="1">
    <location>
        <begin position="595"/>
        <end position="606"/>
    </location>
</feature>
<feature type="compositionally biased region" description="Low complexity" evidence="1">
    <location>
        <begin position="956"/>
        <end position="970"/>
    </location>
</feature>
<dbReference type="GO" id="GO:0000183">
    <property type="term" value="P:rDNA heterochromatin formation"/>
    <property type="evidence" value="ECO:0007669"/>
    <property type="project" value="InterPro"/>
</dbReference>
<feature type="region of interest" description="Disordered" evidence="1">
    <location>
        <begin position="1235"/>
        <end position="1267"/>
    </location>
</feature>
<feature type="compositionally biased region" description="Polar residues" evidence="1">
    <location>
        <begin position="207"/>
        <end position="217"/>
    </location>
</feature>
<organism evidence="3 4">
    <name type="scientific">Debaryomyces fabryi</name>
    <dbReference type="NCBI Taxonomy" id="58627"/>
    <lineage>
        <taxon>Eukaryota</taxon>
        <taxon>Fungi</taxon>
        <taxon>Dikarya</taxon>
        <taxon>Ascomycota</taxon>
        <taxon>Saccharomycotina</taxon>
        <taxon>Pichiomycetes</taxon>
        <taxon>Debaryomycetaceae</taxon>
        <taxon>Debaryomyces</taxon>
    </lineage>
</organism>
<feature type="compositionally biased region" description="Basic residues" evidence="1">
    <location>
        <begin position="1543"/>
        <end position="1553"/>
    </location>
</feature>
<dbReference type="GeneID" id="26840991"/>
<dbReference type="EMBL" id="LMYN01000095">
    <property type="protein sequence ID" value="KSA00276.1"/>
    <property type="molecule type" value="Genomic_DNA"/>
</dbReference>
<feature type="compositionally biased region" description="Polar residues" evidence="1">
    <location>
        <begin position="725"/>
        <end position="736"/>
    </location>
</feature>
<feature type="compositionally biased region" description="Basic and acidic residues" evidence="1">
    <location>
        <begin position="480"/>
        <end position="489"/>
    </location>
</feature>
<feature type="region of interest" description="Disordered" evidence="1">
    <location>
        <begin position="1116"/>
        <end position="1141"/>
    </location>
</feature>
<dbReference type="Pfam" id="PF10407">
    <property type="entry name" value="Cytokin_check_N"/>
    <property type="match status" value="1"/>
</dbReference>
<feature type="region of interest" description="Disordered" evidence="1">
    <location>
        <begin position="421"/>
        <end position="524"/>
    </location>
</feature>
<feature type="region of interest" description="Disordered" evidence="1">
    <location>
        <begin position="581"/>
        <end position="610"/>
    </location>
</feature>
<feature type="compositionally biased region" description="Polar residues" evidence="1">
    <location>
        <begin position="1408"/>
        <end position="1419"/>
    </location>
</feature>
<feature type="compositionally biased region" description="Low complexity" evidence="1">
    <location>
        <begin position="1377"/>
        <end position="1389"/>
    </location>
</feature>
<gene>
    <name evidence="3" type="ORF">AC631_03982</name>
</gene>
<feature type="compositionally biased region" description="Acidic residues" evidence="1">
    <location>
        <begin position="1505"/>
        <end position="1516"/>
    </location>
</feature>
<proteinExistence type="predicted"/>
<dbReference type="InterPro" id="IPR043185">
    <property type="entry name" value="Net1/Tof2"/>
</dbReference>
<sequence>MAKLKLKVVLVPIQFSDIPSSNLESSQSRRFLHLADADSDLGKVCDELTKRYAKIYPDDDKLAILSLQDDDRCDLDPDFQAGDVLASGDIIRVIVENELQNLSNHSFNQLQNITVENTPAVMRLVDLNKQTQSTPLYPPAPVLAQDSTFQSNSRKRAKEYFDLTDTKIPTKHARRTVWSSRNESFIETNVPAIPLTPQLHVSKKRQNTSSPSKTQNLDIEDINETNISLPPPEIGNDRSIPKKKSSSTKPKEEALPGKKRITSGMLSMPAHAQLEKEEIQHQKSKLLKPNEVNLSLSTELDSELESQSYSDLGSDGMGSEPKDKSVKAGVDDISKDEEVEDRPLASLYKESIESPDIREETLTKTEIMNLFKNGMKIPARLQNKSQNESARSRNLSALMKNLEIDMVDKNPVLSFEERRATRAAVNRKTRTSLKRSSKSKAVDTNEKDSSSIDSISGMKKGAQSNSSHTKSNESISSDSKSFEKKDSESKSSNPEDSNSKKSNSTSPNSKNSDPRHAIKYISNPSELLNSLKSIAGLKNETSTKNKNGAFSPHNNKSIGILKDTQTKEETKNINIKKAEANDSKQVKKTISESGNADKEIQKKAKESANISAYNGKKVKDEVKVKEIKPQSSPEGFQPSFTDLTGTSKLGALFEKMKQFDEKLNVLNKKGRYNTKQISQRDIDNIEPNSQPKDRIVEPQINTTKPIYSPKADTSINITKVHVTPSKKQQTQDSTQAAKLHTPDGSKNAQYKKNSGILTETRQNQQIGNLGVDANLNSYPISYNNITSNSHMTKNLSDNSLSNDLKIPMSKAINKDISSLLKNSINESNVVSNTTSATNDKTASSENNSINKSNDINITTNANNSMNKLDNKHGSITGDYSTNKANDESIPATANISTSKSNDKTVPNNVHISSNKINDKYTPNNMDSIMGKTTDKSASNKIINIEQKIDHNAIKANTTNDNNSNSTGNGNIPPNDVAHNKNNIINKVNYSNVKLENKNNVGKTDKLLSNNSGKMSNLNVTNKSLKNKTFTAGDNKMVNKNVTIEHLKSHTPKQGKTTVPSNTIRNVNYNENGEYKDVNPNTANGSKGTKGLSSSHLQHSIPYDHYNQNPVQNIFTELHGPAKPTDNKTNSESNIRAHPPFSNSVNDRNIIMFSAKNGYTNPKLFSNPKVLSNPENFQSSNLQRLEAAIQESNNSKVERPKTNSNNSIGSDRNPPSIAKNGSNLLSKVDKIADSEFKDNSKGLEPTSKLPNTTDTKPLSPVKLKSPNTPTKLAKIHGITLTNSSLALNVAGMAKLAEQRNKPDYANVPPILKYPNEHERIKLRAESIKSSPFILDILPLHGGEAFGKKDSKKGAENLTNQRKLDLNKRKHNESYPNISSSSSDESSSSDSDNNDSDVENKRPRLAAAVPSSTMSRSTALHQSRPIFSPASKEKESHQIHKDDFSVTNNTHESPQKTAEIPNNFQDKANIKKPILTSLSDLAMRGVPDVESTSTIDPETKGKKSNDETTDDESTDEVESSSSSATDSDDSDSDQDTSGKFINIKKLNKGKPKRNKGGFSALMKDARRF</sequence>
<comment type="caution">
    <text evidence="3">The sequence shown here is derived from an EMBL/GenBank/DDBJ whole genome shotgun (WGS) entry which is preliminary data.</text>
</comment>
<feature type="domain" description="Nucleolar protein Dnt1-like N-terminal" evidence="2">
    <location>
        <begin position="29"/>
        <end position="98"/>
    </location>
</feature>
<feature type="compositionally biased region" description="Low complexity" evidence="1">
    <location>
        <begin position="490"/>
        <end position="511"/>
    </location>
</feature>
<feature type="region of interest" description="Disordered" evidence="1">
    <location>
        <begin position="831"/>
        <end position="856"/>
    </location>
</feature>
<feature type="compositionally biased region" description="Low complexity" evidence="1">
    <location>
        <begin position="843"/>
        <end position="856"/>
    </location>
</feature>
<dbReference type="Proteomes" id="UP000054251">
    <property type="component" value="Unassembled WGS sequence"/>
</dbReference>